<feature type="domain" description="F-box associated beta-propeller type 3" evidence="2">
    <location>
        <begin position="71"/>
        <end position="364"/>
    </location>
</feature>
<organism evidence="3 4">
    <name type="scientific">Arabidopsis thaliana x Arabidopsis arenosa</name>
    <dbReference type="NCBI Taxonomy" id="1240361"/>
    <lineage>
        <taxon>Eukaryota</taxon>
        <taxon>Viridiplantae</taxon>
        <taxon>Streptophyta</taxon>
        <taxon>Embryophyta</taxon>
        <taxon>Tracheophyta</taxon>
        <taxon>Spermatophyta</taxon>
        <taxon>Magnoliopsida</taxon>
        <taxon>eudicotyledons</taxon>
        <taxon>Gunneridae</taxon>
        <taxon>Pentapetalae</taxon>
        <taxon>rosids</taxon>
        <taxon>malvids</taxon>
        <taxon>Brassicales</taxon>
        <taxon>Brassicaceae</taxon>
        <taxon>Camelineae</taxon>
        <taxon>Arabidopsis</taxon>
    </lineage>
</organism>
<dbReference type="Proteomes" id="UP000694240">
    <property type="component" value="Chromosome 7"/>
</dbReference>
<protein>
    <submittedName>
        <fullName evidence="3">F-box associated domain type 3</fullName>
    </submittedName>
</protein>
<evidence type="ECO:0000313" key="4">
    <source>
        <dbReference type="Proteomes" id="UP000694240"/>
    </source>
</evidence>
<dbReference type="Pfam" id="PF00646">
    <property type="entry name" value="F-box"/>
    <property type="match status" value="1"/>
</dbReference>
<feature type="domain" description="F-box" evidence="1">
    <location>
        <begin position="28"/>
        <end position="56"/>
    </location>
</feature>
<evidence type="ECO:0000259" key="1">
    <source>
        <dbReference type="Pfam" id="PF00646"/>
    </source>
</evidence>
<keyword evidence="4" id="KW-1185">Reference proteome</keyword>
<proteinExistence type="predicted"/>
<dbReference type="InterPro" id="IPR017451">
    <property type="entry name" value="F-box-assoc_interact_dom"/>
</dbReference>
<dbReference type="NCBIfam" id="TIGR01640">
    <property type="entry name" value="F_box_assoc_1"/>
    <property type="match status" value="1"/>
</dbReference>
<evidence type="ECO:0000259" key="2">
    <source>
        <dbReference type="Pfam" id="PF08268"/>
    </source>
</evidence>
<gene>
    <name evidence="3" type="ORF">ISN45_Aa02g004450</name>
</gene>
<accession>A0A8T2BF00</accession>
<evidence type="ECO:0000313" key="3">
    <source>
        <dbReference type="EMBL" id="KAG7585070.1"/>
    </source>
</evidence>
<comment type="caution">
    <text evidence="3">The sequence shown here is derived from an EMBL/GenBank/DDBJ whole genome shotgun (WGS) entry which is preliminary data.</text>
</comment>
<dbReference type="Pfam" id="PF08268">
    <property type="entry name" value="FBA_3"/>
    <property type="match status" value="1"/>
</dbReference>
<name>A0A8T2BF00_9BRAS</name>
<dbReference type="InterPro" id="IPR001810">
    <property type="entry name" value="F-box_dom"/>
</dbReference>
<dbReference type="PANTHER" id="PTHR31111:SF125">
    <property type="entry name" value="F-BOX PROTEIN CPR30-LIKE"/>
    <property type="match status" value="1"/>
</dbReference>
<dbReference type="InterPro" id="IPR013187">
    <property type="entry name" value="F-box-assoc_dom_typ3"/>
</dbReference>
<sequence>MNHERSSTSGDEETEYFDAIHVDLFTSNILSKLPVKSLAQCRCVSKLWSSIIRRPYYNMLFPIKSPDPPRILWSIGNAGGLFFYSSPQPCNPDENTSLVATLHHWTSGKCLTISSPPIGGLLCIEYHRKNSLGLEVISNPITGEFLALPKLVINEVKKEWLFVDETFFFGYDPIEKQSKVLRITASRRLPKFGQYHVLTFESGNRNLLWRKTECCTLHFPRYDIRAMCISGILYYAADFLTNFTIACFHVRSESFSFIDIDQDIQKMGHSLDFIDYKGKLGASVYEHCFNTFKLWVLEDAETHQWSKYIYQMPNTWLKKFSSVHIAGMIGSSEIVFYPEYTQDQFFIFYYNLESNILTRVILEVPLQFNGKCYVKALANYVGDVRLM</sequence>
<reference evidence="3 4" key="1">
    <citation type="submission" date="2020-12" db="EMBL/GenBank/DDBJ databases">
        <title>Concerted genomic and epigenomic changes stabilize Arabidopsis allopolyploids.</title>
        <authorList>
            <person name="Chen Z."/>
        </authorList>
    </citation>
    <scope>NUCLEOTIDE SEQUENCE [LARGE SCALE GENOMIC DNA]</scope>
    <source>
        <strain evidence="3">Allo738</strain>
        <tissue evidence="3">Leaf</tissue>
    </source>
</reference>
<dbReference type="EMBL" id="JAEFBK010000007">
    <property type="protein sequence ID" value="KAG7585070.1"/>
    <property type="molecule type" value="Genomic_DNA"/>
</dbReference>
<dbReference type="AlphaFoldDB" id="A0A8T2BF00"/>
<dbReference type="PANTHER" id="PTHR31111">
    <property type="entry name" value="BNAA05G37150D PROTEIN-RELATED"/>
    <property type="match status" value="1"/>
</dbReference>